<dbReference type="Proteomes" id="UP000230392">
    <property type="component" value="Unassembled WGS sequence"/>
</dbReference>
<organism evidence="1 2">
    <name type="scientific">bacterium (Candidatus Ratteibacteria) CG23_combo_of_CG06-09_8_20_14_all_48_7</name>
    <dbReference type="NCBI Taxonomy" id="2014292"/>
    <lineage>
        <taxon>Bacteria</taxon>
        <taxon>Candidatus Ratteibacteria</taxon>
    </lineage>
</organism>
<gene>
    <name evidence="1" type="ORF">COX46_01830</name>
</gene>
<protein>
    <submittedName>
        <fullName evidence="1">Uncharacterized protein</fullName>
    </submittedName>
</protein>
<comment type="caution">
    <text evidence="1">The sequence shown here is derived from an EMBL/GenBank/DDBJ whole genome shotgun (WGS) entry which is preliminary data.</text>
</comment>
<name>A0A2G9YBA5_9BACT</name>
<sequence>MYSIYHFFHSVVVQKDYFRKVKRLHQFPFGKKLLSCQNVGVFPDLAIRLNKNREIFTGGELIELKDSDSYTVSSFNSTIPSRSKNIGEIITGENGIIQQQMEKAGNDIFSLPIRDVFYLVRGKKKSHIKVCLVYGSFFETISVENLIGQSFSQVLDERLKESGKEMSEEFKRSLISIFSQQQSFRKVRTVEKASVKLRFRIMTEVKTEGNILNSNKYPEIKDDTLNLVLPCHDDNQEKDIHNKLSFVFSKNELKEFDIFKIKHHFNGYFLVLQTTM</sequence>
<evidence type="ECO:0000313" key="1">
    <source>
        <dbReference type="EMBL" id="PIP16507.1"/>
    </source>
</evidence>
<dbReference type="EMBL" id="PCRF01000083">
    <property type="protein sequence ID" value="PIP16507.1"/>
    <property type="molecule type" value="Genomic_DNA"/>
</dbReference>
<accession>A0A2G9YBA5</accession>
<reference evidence="1 2" key="1">
    <citation type="submission" date="2017-09" db="EMBL/GenBank/DDBJ databases">
        <title>Depth-based differentiation of microbial function through sediment-hosted aquifers and enrichment of novel symbionts in the deep terrestrial subsurface.</title>
        <authorList>
            <person name="Probst A.J."/>
            <person name="Ladd B."/>
            <person name="Jarett J.K."/>
            <person name="Geller-Mcgrath D.E."/>
            <person name="Sieber C.M."/>
            <person name="Emerson J.B."/>
            <person name="Anantharaman K."/>
            <person name="Thomas B.C."/>
            <person name="Malmstrom R."/>
            <person name="Stieglmeier M."/>
            <person name="Klingl A."/>
            <person name="Woyke T."/>
            <person name="Ryan C.M."/>
            <person name="Banfield J.F."/>
        </authorList>
    </citation>
    <scope>NUCLEOTIDE SEQUENCE [LARGE SCALE GENOMIC DNA]</scope>
    <source>
        <strain evidence="1">CG23_combo_of_CG06-09_8_20_14_all_48_7</strain>
    </source>
</reference>
<proteinExistence type="predicted"/>
<dbReference type="AlphaFoldDB" id="A0A2G9YBA5"/>
<evidence type="ECO:0000313" key="2">
    <source>
        <dbReference type="Proteomes" id="UP000230392"/>
    </source>
</evidence>